<dbReference type="InterPro" id="IPR036457">
    <property type="entry name" value="PPM-type-like_dom_sf"/>
</dbReference>
<dbReference type="OrthoDB" id="19329at2759"/>
<sequence length="192" mass="21418">MVVCWGHLQLRGLPAAYSSHLFHFLSTDFGAQTLRNSIIERIRSPPYVTADPFVRFVDLGAVWDQSPILMLFTDGVDKLLNKSRYYFNPLSKPAVIIEPPNAVAVLLQDKVDNTVEDLLGYRVDPRWSGTLRNRALDILGNLIGGTNKRILQLVMDQGLLADYTACPNLHIDDTSIIICSFVDSSLSTPRTS</sequence>
<organism evidence="1 2">
    <name type="scientific">Ganoderma sinense ZZ0214-1</name>
    <dbReference type="NCBI Taxonomy" id="1077348"/>
    <lineage>
        <taxon>Eukaryota</taxon>
        <taxon>Fungi</taxon>
        <taxon>Dikarya</taxon>
        <taxon>Basidiomycota</taxon>
        <taxon>Agaricomycotina</taxon>
        <taxon>Agaricomycetes</taxon>
        <taxon>Polyporales</taxon>
        <taxon>Polyporaceae</taxon>
        <taxon>Ganoderma</taxon>
    </lineage>
</organism>
<evidence type="ECO:0008006" key="3">
    <source>
        <dbReference type="Google" id="ProtNLM"/>
    </source>
</evidence>
<comment type="caution">
    <text evidence="1">The sequence shown here is derived from an EMBL/GenBank/DDBJ whole genome shotgun (WGS) entry which is preliminary data.</text>
</comment>
<name>A0A2G8SQ83_9APHY</name>
<evidence type="ECO:0000313" key="2">
    <source>
        <dbReference type="Proteomes" id="UP000230002"/>
    </source>
</evidence>
<dbReference type="EMBL" id="AYKW01000003">
    <property type="protein sequence ID" value="PIL35728.1"/>
    <property type="molecule type" value="Genomic_DNA"/>
</dbReference>
<dbReference type="Gene3D" id="3.60.40.10">
    <property type="entry name" value="PPM-type phosphatase domain"/>
    <property type="match status" value="1"/>
</dbReference>
<gene>
    <name evidence="1" type="ORF">GSI_02458</name>
</gene>
<accession>A0A2G8SQ83</accession>
<protein>
    <recommendedName>
        <fullName evidence="3">PPM-type phosphatase domain-containing protein</fullName>
    </recommendedName>
</protein>
<dbReference type="Proteomes" id="UP000230002">
    <property type="component" value="Unassembled WGS sequence"/>
</dbReference>
<keyword evidence="2" id="KW-1185">Reference proteome</keyword>
<reference evidence="1 2" key="1">
    <citation type="journal article" date="2015" name="Sci. Rep.">
        <title>Chromosome-level genome map provides insights into diverse defense mechanisms in the medicinal fungus Ganoderma sinense.</title>
        <authorList>
            <person name="Zhu Y."/>
            <person name="Xu J."/>
            <person name="Sun C."/>
            <person name="Zhou S."/>
            <person name="Xu H."/>
            <person name="Nelson D.R."/>
            <person name="Qian J."/>
            <person name="Song J."/>
            <person name="Luo H."/>
            <person name="Xiang L."/>
            <person name="Li Y."/>
            <person name="Xu Z."/>
            <person name="Ji A."/>
            <person name="Wang L."/>
            <person name="Lu S."/>
            <person name="Hayward A."/>
            <person name="Sun W."/>
            <person name="Li X."/>
            <person name="Schwartz D.C."/>
            <person name="Wang Y."/>
            <person name="Chen S."/>
        </authorList>
    </citation>
    <scope>NUCLEOTIDE SEQUENCE [LARGE SCALE GENOMIC DNA]</scope>
    <source>
        <strain evidence="1 2">ZZ0214-1</strain>
    </source>
</reference>
<dbReference type="AlphaFoldDB" id="A0A2G8SQ83"/>
<dbReference type="STRING" id="1077348.A0A2G8SQ83"/>
<evidence type="ECO:0000313" key="1">
    <source>
        <dbReference type="EMBL" id="PIL35728.1"/>
    </source>
</evidence>
<proteinExistence type="predicted"/>